<accession>A0A4Q9LH27</accession>
<organism evidence="1 2">
    <name type="scientific">Hamiltosporidium magnivora</name>
    <dbReference type="NCBI Taxonomy" id="148818"/>
    <lineage>
        <taxon>Eukaryota</taxon>
        <taxon>Fungi</taxon>
        <taxon>Fungi incertae sedis</taxon>
        <taxon>Microsporidia</taxon>
        <taxon>Dubosqiidae</taxon>
        <taxon>Hamiltosporidium</taxon>
    </lineage>
</organism>
<dbReference type="VEuPathDB" id="MicrosporidiaDB:CWI36_0277p0010"/>
<evidence type="ECO:0000313" key="1">
    <source>
        <dbReference type="EMBL" id="TBU07419.1"/>
    </source>
</evidence>
<dbReference type="EMBL" id="PITI01000277">
    <property type="protein sequence ID" value="TBU07419.1"/>
    <property type="molecule type" value="Genomic_DNA"/>
</dbReference>
<reference evidence="1 2" key="1">
    <citation type="submission" date="2017-12" db="EMBL/GenBank/DDBJ databases">
        <authorList>
            <person name="Pombert J.-F."/>
            <person name="Haag K.L."/>
            <person name="Ebert D."/>
        </authorList>
    </citation>
    <scope>NUCLEOTIDE SEQUENCE [LARGE SCALE GENOMIC DNA]</scope>
    <source>
        <strain evidence="1">BE-OM-2</strain>
    </source>
</reference>
<protein>
    <submittedName>
        <fullName evidence="1">Uncharacterized protein</fullName>
    </submittedName>
</protein>
<proteinExistence type="predicted"/>
<name>A0A4Q9LH27_9MICR</name>
<gene>
    <name evidence="1" type="ORF">CWI36_0277p0010</name>
</gene>
<comment type="caution">
    <text evidence="1">The sequence shown here is derived from an EMBL/GenBank/DDBJ whole genome shotgun (WGS) entry which is preliminary data.</text>
</comment>
<dbReference type="Proteomes" id="UP000291404">
    <property type="component" value="Unassembled WGS sequence"/>
</dbReference>
<evidence type="ECO:0000313" key="2">
    <source>
        <dbReference type="Proteomes" id="UP000291404"/>
    </source>
</evidence>
<dbReference type="AlphaFoldDB" id="A0A4Q9LH27"/>
<keyword evidence="2" id="KW-1185">Reference proteome</keyword>
<sequence>MENNNNAHLALIKNFYRLYKNGSIGPGEGAVFCYIQDRNVLERATCVCKHINPMMVFGKKTQDRILLISDGNTTVEELTININKESDLGG</sequence>